<comment type="caution">
    <text evidence="2">The sequence shown here is derived from an EMBL/GenBank/DDBJ whole genome shotgun (WGS) entry which is preliminary data.</text>
</comment>
<accession>A0A9D4C712</accession>
<proteinExistence type="predicted"/>
<feature type="region of interest" description="Disordered" evidence="1">
    <location>
        <begin position="151"/>
        <end position="170"/>
    </location>
</feature>
<reference evidence="2" key="2">
    <citation type="submission" date="2020-11" db="EMBL/GenBank/DDBJ databases">
        <authorList>
            <person name="McCartney M.A."/>
            <person name="Auch B."/>
            <person name="Kono T."/>
            <person name="Mallez S."/>
            <person name="Becker A."/>
            <person name="Gohl D.M."/>
            <person name="Silverstein K.A.T."/>
            <person name="Koren S."/>
            <person name="Bechman K.B."/>
            <person name="Herman A."/>
            <person name="Abrahante J.E."/>
            <person name="Garbe J."/>
        </authorList>
    </citation>
    <scope>NUCLEOTIDE SEQUENCE</scope>
    <source>
        <strain evidence="2">Duluth1</strain>
        <tissue evidence="2">Whole animal</tissue>
    </source>
</reference>
<dbReference type="AlphaFoldDB" id="A0A9D4C712"/>
<evidence type="ECO:0000313" key="3">
    <source>
        <dbReference type="Proteomes" id="UP000828390"/>
    </source>
</evidence>
<evidence type="ECO:0000313" key="2">
    <source>
        <dbReference type="EMBL" id="KAH3718198.1"/>
    </source>
</evidence>
<organism evidence="2 3">
    <name type="scientific">Dreissena polymorpha</name>
    <name type="common">Zebra mussel</name>
    <name type="synonym">Mytilus polymorpha</name>
    <dbReference type="NCBI Taxonomy" id="45954"/>
    <lineage>
        <taxon>Eukaryota</taxon>
        <taxon>Metazoa</taxon>
        <taxon>Spiralia</taxon>
        <taxon>Lophotrochozoa</taxon>
        <taxon>Mollusca</taxon>
        <taxon>Bivalvia</taxon>
        <taxon>Autobranchia</taxon>
        <taxon>Heteroconchia</taxon>
        <taxon>Euheterodonta</taxon>
        <taxon>Imparidentia</taxon>
        <taxon>Neoheterodontei</taxon>
        <taxon>Myida</taxon>
        <taxon>Dreissenoidea</taxon>
        <taxon>Dreissenidae</taxon>
        <taxon>Dreissena</taxon>
    </lineage>
</organism>
<evidence type="ECO:0000256" key="1">
    <source>
        <dbReference type="SAM" id="MobiDB-lite"/>
    </source>
</evidence>
<gene>
    <name evidence="2" type="ORF">DPMN_060997</name>
</gene>
<dbReference type="Proteomes" id="UP000828390">
    <property type="component" value="Unassembled WGS sequence"/>
</dbReference>
<protein>
    <submittedName>
        <fullName evidence="2">Uncharacterized protein</fullName>
    </submittedName>
</protein>
<dbReference type="EMBL" id="JAIWYP010000013">
    <property type="protein sequence ID" value="KAH3718198.1"/>
    <property type="molecule type" value="Genomic_DNA"/>
</dbReference>
<name>A0A9D4C712_DREPO</name>
<sequence>MATSELNKRTDLFCADTIKTNVLTNFHEERNAPPPSGHVFQQTQTVFKLIQDMIGTNLLTKFYEDWTIHVAFRVKNAPPPGGHVFQQPEPFSNSCNISLGHIVLTRFYYSHIKKNAPPPSMIGTNLLTKFHDDRTINITSRVLTRQILMPHDKQRTKSDTKAHHEQFALR</sequence>
<keyword evidence="3" id="KW-1185">Reference proteome</keyword>
<reference evidence="2" key="1">
    <citation type="journal article" date="2019" name="bioRxiv">
        <title>The Genome of the Zebra Mussel, Dreissena polymorpha: A Resource for Invasive Species Research.</title>
        <authorList>
            <person name="McCartney M.A."/>
            <person name="Auch B."/>
            <person name="Kono T."/>
            <person name="Mallez S."/>
            <person name="Zhang Y."/>
            <person name="Obille A."/>
            <person name="Becker A."/>
            <person name="Abrahante J.E."/>
            <person name="Garbe J."/>
            <person name="Badalamenti J.P."/>
            <person name="Herman A."/>
            <person name="Mangelson H."/>
            <person name="Liachko I."/>
            <person name="Sullivan S."/>
            <person name="Sone E.D."/>
            <person name="Koren S."/>
            <person name="Silverstein K.A.T."/>
            <person name="Beckman K.B."/>
            <person name="Gohl D.M."/>
        </authorList>
    </citation>
    <scope>NUCLEOTIDE SEQUENCE</scope>
    <source>
        <strain evidence="2">Duluth1</strain>
        <tissue evidence="2">Whole animal</tissue>
    </source>
</reference>